<proteinExistence type="predicted"/>
<name>A0A1A0MGV6_MYCMU</name>
<organism evidence="2 3">
    <name type="scientific">Mycolicibacterium mucogenicum</name>
    <name type="common">Mycobacterium mucogenicum</name>
    <dbReference type="NCBI Taxonomy" id="56689"/>
    <lineage>
        <taxon>Bacteria</taxon>
        <taxon>Bacillati</taxon>
        <taxon>Actinomycetota</taxon>
        <taxon>Actinomycetes</taxon>
        <taxon>Mycobacteriales</taxon>
        <taxon>Mycobacteriaceae</taxon>
        <taxon>Mycolicibacterium</taxon>
    </lineage>
</organism>
<evidence type="ECO:0000313" key="2">
    <source>
        <dbReference type="EMBL" id="OBA84679.1"/>
    </source>
</evidence>
<dbReference type="OrthoDB" id="4378235at2"/>
<dbReference type="EMBL" id="LZSF01000196">
    <property type="protein sequence ID" value="OBA84679.1"/>
    <property type="molecule type" value="Genomic_DNA"/>
</dbReference>
<gene>
    <name evidence="2" type="ORF">A5642_25865</name>
</gene>
<evidence type="ECO:0000313" key="3">
    <source>
        <dbReference type="Proteomes" id="UP000093962"/>
    </source>
</evidence>
<dbReference type="Proteomes" id="UP000093962">
    <property type="component" value="Unassembled WGS sequence"/>
</dbReference>
<keyword evidence="1" id="KW-0472">Membrane</keyword>
<sequence>MFSVDGAWLADTASKSIPPFITFLLGLLVGNWRKIRRLIGRKDPIQVFVERNPAIIYANMPDWITFPQFVPLDRHTQSEPPKNTLALWGWAKALGGSPAWFDEMQVTLAAWADLDVVVDSLRVSARAHQVPGGVVALKPVGGASMQPTQLDVVLGTFSTTVTPRRAGSGEPRDWFAFQLKAGDVQRLLIHVSDNPEQDADVAAYEWTAFLDLIVNNKRKTVEITDGGKPFVLVRRNRFQTIEV</sequence>
<reference evidence="2 3" key="1">
    <citation type="submission" date="2016-06" db="EMBL/GenBank/DDBJ databases">
        <authorList>
            <person name="Kjaerup R.B."/>
            <person name="Dalgaard T.S."/>
            <person name="Juul-Madsen H.R."/>
        </authorList>
    </citation>
    <scope>NUCLEOTIDE SEQUENCE [LARGE SCALE GENOMIC DNA]</scope>
    <source>
        <strain evidence="2 3">1199456.5</strain>
    </source>
</reference>
<keyword evidence="1" id="KW-1133">Transmembrane helix</keyword>
<protein>
    <submittedName>
        <fullName evidence="2">Uncharacterized protein</fullName>
    </submittedName>
</protein>
<accession>A0A1A0MGV6</accession>
<keyword evidence="1" id="KW-0812">Transmembrane</keyword>
<dbReference type="AlphaFoldDB" id="A0A1A0MGV6"/>
<dbReference type="RefSeq" id="WP_064859871.1">
    <property type="nucleotide sequence ID" value="NZ_LZSF01000196.1"/>
</dbReference>
<feature type="transmembrane region" description="Helical" evidence="1">
    <location>
        <begin position="16"/>
        <end position="32"/>
    </location>
</feature>
<evidence type="ECO:0000256" key="1">
    <source>
        <dbReference type="SAM" id="Phobius"/>
    </source>
</evidence>
<comment type="caution">
    <text evidence="2">The sequence shown here is derived from an EMBL/GenBank/DDBJ whole genome shotgun (WGS) entry which is preliminary data.</text>
</comment>